<sequence length="169" mass="19068">MTQSNKQQEPEEPKKHLFMKIEETKTKMKYLLFYLILAVISCLLHIYLFSYTLPSLHQKPTDTLQHQSQPCADHRSPSGFSLLELEFHTKDAHEKSPHVEKAITGMTTSAKEKQKEERVPTKGHWFGGCEMALREMIMIVAVGNPLVLGGVVGLVIAFFKVRYGGLIGG</sequence>
<dbReference type="AlphaFoldDB" id="A0A4Z1ITT1"/>
<keyword evidence="1" id="KW-1133">Transmembrane helix</keyword>
<dbReference type="EMBL" id="PQXN01000005">
    <property type="protein sequence ID" value="TGO64859.1"/>
    <property type="molecule type" value="Genomic_DNA"/>
</dbReference>
<keyword evidence="3" id="KW-1185">Reference proteome</keyword>
<evidence type="ECO:0000313" key="2">
    <source>
        <dbReference type="EMBL" id="TGO64859.1"/>
    </source>
</evidence>
<accession>A0A4Z1ITT1</accession>
<proteinExistence type="predicted"/>
<protein>
    <submittedName>
        <fullName evidence="2">Uncharacterized protein</fullName>
    </submittedName>
</protein>
<name>A0A4Z1ITT1_9HELO</name>
<keyword evidence="1" id="KW-0472">Membrane</keyword>
<keyword evidence="1" id="KW-0812">Transmembrane</keyword>
<evidence type="ECO:0000313" key="3">
    <source>
        <dbReference type="Proteomes" id="UP000297527"/>
    </source>
</evidence>
<gene>
    <name evidence="2" type="ORF">BCON_0005g00570</name>
</gene>
<feature type="transmembrane region" description="Helical" evidence="1">
    <location>
        <begin position="30"/>
        <end position="50"/>
    </location>
</feature>
<dbReference type="OrthoDB" id="3543915at2759"/>
<comment type="caution">
    <text evidence="2">The sequence shown here is derived from an EMBL/GenBank/DDBJ whole genome shotgun (WGS) entry which is preliminary data.</text>
</comment>
<evidence type="ECO:0000256" key="1">
    <source>
        <dbReference type="SAM" id="Phobius"/>
    </source>
</evidence>
<organism evidence="2 3">
    <name type="scientific">Botryotinia convoluta</name>
    <dbReference type="NCBI Taxonomy" id="54673"/>
    <lineage>
        <taxon>Eukaryota</taxon>
        <taxon>Fungi</taxon>
        <taxon>Dikarya</taxon>
        <taxon>Ascomycota</taxon>
        <taxon>Pezizomycotina</taxon>
        <taxon>Leotiomycetes</taxon>
        <taxon>Helotiales</taxon>
        <taxon>Sclerotiniaceae</taxon>
        <taxon>Botryotinia</taxon>
    </lineage>
</organism>
<reference evidence="2 3" key="1">
    <citation type="submission" date="2017-12" db="EMBL/GenBank/DDBJ databases">
        <title>Comparative genomics of Botrytis spp.</title>
        <authorList>
            <person name="Valero-Jimenez C.A."/>
            <person name="Tapia P."/>
            <person name="Veloso J."/>
            <person name="Silva-Moreno E."/>
            <person name="Staats M."/>
            <person name="Valdes J.H."/>
            <person name="Van Kan J.A.L."/>
        </authorList>
    </citation>
    <scope>NUCLEOTIDE SEQUENCE [LARGE SCALE GENOMIC DNA]</scope>
    <source>
        <strain evidence="2 3">MUCL11595</strain>
    </source>
</reference>
<feature type="transmembrane region" description="Helical" evidence="1">
    <location>
        <begin position="136"/>
        <end position="159"/>
    </location>
</feature>
<dbReference type="Proteomes" id="UP000297527">
    <property type="component" value="Unassembled WGS sequence"/>
</dbReference>